<dbReference type="AlphaFoldDB" id="A0A2K9DC03"/>
<dbReference type="Pfam" id="PF16571">
    <property type="entry name" value="FBP_C"/>
    <property type="match status" value="1"/>
</dbReference>
<evidence type="ECO:0000259" key="1">
    <source>
        <dbReference type="Pfam" id="PF16571"/>
    </source>
</evidence>
<dbReference type="KEGG" id="mhos:CXR34_04955"/>
<dbReference type="InterPro" id="IPR032330">
    <property type="entry name" value="EF-G-binding_C"/>
</dbReference>
<feature type="domain" description="Elongation factor G-binding protein C-terminal treble-clef zinc-finger" evidence="1">
    <location>
        <begin position="8"/>
        <end position="159"/>
    </location>
</feature>
<gene>
    <name evidence="2" type="ORF">CXR34_04955</name>
</gene>
<sequence length="163" mass="18189">MYALTEAQIRASLINVTQSERRSLTLPADFPDTDWDSRQFYGTRDRKLALVGYVVVELDGEPTGLLLRQADTRPKSRAQCSWCADIHLPNDVLLFTAKRVGDAGRRGDTVGTLACDRFQCNDNARRRPASAYVGFDVEAARAARIAALRENVEAFVRSVRDGR</sequence>
<reference evidence="2 3" key="1">
    <citation type="submission" date="2017-12" db="EMBL/GenBank/DDBJ databases">
        <title>Isolation and characterization of estrogens degradatiion strain Microbacterium hominis SJTG1.</title>
        <authorList>
            <person name="Xiong W."/>
            <person name="Yin C."/>
            <person name="Zheng D."/>
            <person name="Liang R."/>
        </authorList>
    </citation>
    <scope>NUCLEOTIDE SEQUENCE [LARGE SCALE GENOMIC DNA]</scope>
    <source>
        <strain evidence="2 3">SJTG1</strain>
    </source>
</reference>
<dbReference type="EMBL" id="CP025299">
    <property type="protein sequence ID" value="AUG31095.1"/>
    <property type="molecule type" value="Genomic_DNA"/>
</dbReference>
<keyword evidence="2" id="KW-0251">Elongation factor</keyword>
<protein>
    <submittedName>
        <fullName evidence="2">Translation elongation factor</fullName>
    </submittedName>
</protein>
<proteinExistence type="predicted"/>
<dbReference type="GO" id="GO:0003746">
    <property type="term" value="F:translation elongation factor activity"/>
    <property type="evidence" value="ECO:0007669"/>
    <property type="project" value="UniProtKB-KW"/>
</dbReference>
<keyword evidence="2" id="KW-0648">Protein biosynthesis</keyword>
<organism evidence="2 3">
    <name type="scientific">Microbacterium hominis</name>
    <dbReference type="NCBI Taxonomy" id="162426"/>
    <lineage>
        <taxon>Bacteria</taxon>
        <taxon>Bacillati</taxon>
        <taxon>Actinomycetota</taxon>
        <taxon>Actinomycetes</taxon>
        <taxon>Micrococcales</taxon>
        <taxon>Microbacteriaceae</taxon>
        <taxon>Microbacterium</taxon>
    </lineage>
</organism>
<name>A0A2K9DC03_9MICO</name>
<evidence type="ECO:0000313" key="2">
    <source>
        <dbReference type="EMBL" id="AUG31095.1"/>
    </source>
</evidence>
<dbReference type="Proteomes" id="UP000233276">
    <property type="component" value="Chromosome"/>
</dbReference>
<evidence type="ECO:0000313" key="3">
    <source>
        <dbReference type="Proteomes" id="UP000233276"/>
    </source>
</evidence>
<accession>A0A2K9DC03</accession>